<feature type="region of interest" description="Disordered" evidence="1">
    <location>
        <begin position="54"/>
        <end position="73"/>
    </location>
</feature>
<feature type="compositionally biased region" description="Low complexity" evidence="1">
    <location>
        <begin position="58"/>
        <end position="73"/>
    </location>
</feature>
<accession>A0AAV9IGE4</accession>
<proteinExistence type="predicted"/>
<keyword evidence="4" id="KW-1185">Reference proteome</keyword>
<evidence type="ECO:0000256" key="2">
    <source>
        <dbReference type="SAM" id="Phobius"/>
    </source>
</evidence>
<reference evidence="3 4" key="1">
    <citation type="submission" date="2022-07" db="EMBL/GenBank/DDBJ databases">
        <title>Genome-wide signatures of adaptation to extreme environments.</title>
        <authorList>
            <person name="Cho C.H."/>
            <person name="Yoon H.S."/>
        </authorList>
    </citation>
    <scope>NUCLEOTIDE SEQUENCE [LARGE SCALE GENOMIC DNA]</scope>
    <source>
        <strain evidence="3 4">108.79 E11</strain>
    </source>
</reference>
<evidence type="ECO:0000313" key="3">
    <source>
        <dbReference type="EMBL" id="KAK4526296.1"/>
    </source>
</evidence>
<sequence length="73" mass="8374">MVVFGPFSWKTKSGNRITIFGAFFTLPLMGYSLWQYFQPVSPVISKSRTEEPKETLLLDDSSSSSWKDSNTRF</sequence>
<dbReference type="AlphaFoldDB" id="A0AAV9IGE4"/>
<comment type="caution">
    <text evidence="3">The sequence shown here is derived from an EMBL/GenBank/DDBJ whole genome shotgun (WGS) entry which is preliminary data.</text>
</comment>
<dbReference type="EMBL" id="JANCYU010000038">
    <property type="protein sequence ID" value="KAK4526296.1"/>
    <property type="molecule type" value="Genomic_DNA"/>
</dbReference>
<evidence type="ECO:0000313" key="4">
    <source>
        <dbReference type="Proteomes" id="UP001300502"/>
    </source>
</evidence>
<protein>
    <submittedName>
        <fullName evidence="3">Uncharacterized protein</fullName>
    </submittedName>
</protein>
<dbReference type="Proteomes" id="UP001300502">
    <property type="component" value="Unassembled WGS sequence"/>
</dbReference>
<keyword evidence="2" id="KW-0472">Membrane</keyword>
<feature type="transmembrane region" description="Helical" evidence="2">
    <location>
        <begin position="17"/>
        <end position="37"/>
    </location>
</feature>
<evidence type="ECO:0000256" key="1">
    <source>
        <dbReference type="SAM" id="MobiDB-lite"/>
    </source>
</evidence>
<name>A0AAV9IGE4_9RHOD</name>
<keyword evidence="2" id="KW-0812">Transmembrane</keyword>
<keyword evidence="2" id="KW-1133">Transmembrane helix</keyword>
<gene>
    <name evidence="3" type="ORF">GAYE_SCF22MG4210</name>
</gene>
<organism evidence="3 4">
    <name type="scientific">Galdieria yellowstonensis</name>
    <dbReference type="NCBI Taxonomy" id="3028027"/>
    <lineage>
        <taxon>Eukaryota</taxon>
        <taxon>Rhodophyta</taxon>
        <taxon>Bangiophyceae</taxon>
        <taxon>Galdieriales</taxon>
        <taxon>Galdieriaceae</taxon>
        <taxon>Galdieria</taxon>
    </lineage>
</organism>